<organism evidence="2 3">
    <name type="scientific">Bacillus yapensis</name>
    <dbReference type="NCBI Taxonomy" id="2492960"/>
    <lineage>
        <taxon>Bacteria</taxon>
        <taxon>Bacillati</taxon>
        <taxon>Bacillota</taxon>
        <taxon>Bacilli</taxon>
        <taxon>Bacillales</taxon>
        <taxon>Bacillaceae</taxon>
        <taxon>Bacillus</taxon>
    </lineage>
</organism>
<comment type="caution">
    <text evidence="2">The sequence shown here is derived from an EMBL/GenBank/DDBJ whole genome shotgun (WGS) entry which is preliminary data.</text>
</comment>
<feature type="transmembrane region" description="Helical" evidence="1">
    <location>
        <begin position="51"/>
        <end position="70"/>
    </location>
</feature>
<keyword evidence="3" id="KW-1185">Reference proteome</keyword>
<reference evidence="2 3" key="1">
    <citation type="submission" date="2018-12" db="EMBL/GenBank/DDBJ databases">
        <title>Bacillus yapensis draft genome sequence.</title>
        <authorList>
            <person name="Yu L."/>
            <person name="Xu X."/>
            <person name="Tang X."/>
        </authorList>
    </citation>
    <scope>NUCLEOTIDE SEQUENCE [LARGE SCALE GENOMIC DNA]</scope>
    <source>
        <strain evidence="2 3">XXST-01</strain>
    </source>
</reference>
<feature type="transmembrane region" description="Helical" evidence="1">
    <location>
        <begin position="76"/>
        <end position="96"/>
    </location>
</feature>
<name>A0A3S0IG59_9BACI</name>
<dbReference type="OrthoDB" id="1683109at2"/>
<dbReference type="AlphaFoldDB" id="A0A3S0IG59"/>
<dbReference type="Proteomes" id="UP000271374">
    <property type="component" value="Unassembled WGS sequence"/>
</dbReference>
<gene>
    <name evidence="2" type="ORF">EKG37_08670</name>
</gene>
<keyword evidence="1" id="KW-0472">Membrane</keyword>
<accession>A0A3S0IG59</accession>
<keyword evidence="1" id="KW-1133">Transmembrane helix</keyword>
<protein>
    <recommendedName>
        <fullName evidence="4">DUF1269 domain-containing protein</fullName>
    </recommendedName>
</protein>
<dbReference type="RefSeq" id="WP_126408298.1">
    <property type="nucleotide sequence ID" value="NZ_RXNT01000005.1"/>
</dbReference>
<evidence type="ECO:0000313" key="3">
    <source>
        <dbReference type="Proteomes" id="UP000271374"/>
    </source>
</evidence>
<keyword evidence="1" id="KW-0812">Transmembrane</keyword>
<dbReference type="EMBL" id="RXNT01000005">
    <property type="protein sequence ID" value="RTR33121.1"/>
    <property type="molecule type" value="Genomic_DNA"/>
</dbReference>
<evidence type="ECO:0008006" key="4">
    <source>
        <dbReference type="Google" id="ProtNLM"/>
    </source>
</evidence>
<sequence length="140" mass="15703">MLVIGLFRQSIELEQALAELEKNMIPKEQVLVTFMDKKNNEHKHMPHPFEIGICFGTAAAVIGATCGFALTLGPIIWGLIGAFIGYWIGVGIYFFINKGKSSSPLLHEVTVIIQCKEEQFLHISNLLWKYEPLSIGHHPQ</sequence>
<evidence type="ECO:0000256" key="1">
    <source>
        <dbReference type="SAM" id="Phobius"/>
    </source>
</evidence>
<proteinExistence type="predicted"/>
<evidence type="ECO:0000313" key="2">
    <source>
        <dbReference type="EMBL" id="RTR33121.1"/>
    </source>
</evidence>